<dbReference type="InterPro" id="IPR027417">
    <property type="entry name" value="P-loop_NTPase"/>
</dbReference>
<dbReference type="InterPro" id="IPR053227">
    <property type="entry name" value="TRPL-trafficking_regulator"/>
</dbReference>
<gene>
    <name evidence="2" type="ORF">A3G49_04970</name>
</gene>
<dbReference type="PANTHER" id="PTHR34932">
    <property type="entry name" value="TRPL TRANSLOCATION DEFECT PROTEIN 14"/>
    <property type="match status" value="1"/>
</dbReference>
<evidence type="ECO:0000259" key="1">
    <source>
        <dbReference type="Pfam" id="PF13521"/>
    </source>
</evidence>
<dbReference type="Proteomes" id="UP000177171">
    <property type="component" value="Unassembled WGS sequence"/>
</dbReference>
<reference evidence="2 3" key="1">
    <citation type="journal article" date="2016" name="Nat. Commun.">
        <title>Thousands of microbial genomes shed light on interconnected biogeochemical processes in an aquifer system.</title>
        <authorList>
            <person name="Anantharaman K."/>
            <person name="Brown C.T."/>
            <person name="Hug L.A."/>
            <person name="Sharon I."/>
            <person name="Castelle C.J."/>
            <person name="Probst A.J."/>
            <person name="Thomas B.C."/>
            <person name="Singh A."/>
            <person name="Wilkins M.J."/>
            <person name="Karaoz U."/>
            <person name="Brodie E.L."/>
            <person name="Williams K.H."/>
            <person name="Hubbard S.S."/>
            <person name="Banfield J.F."/>
        </authorList>
    </citation>
    <scope>NUCLEOTIDE SEQUENCE [LARGE SCALE GENOMIC DNA]</scope>
</reference>
<dbReference type="SUPFAM" id="SSF52540">
    <property type="entry name" value="P-loop containing nucleoside triphosphate hydrolases"/>
    <property type="match status" value="1"/>
</dbReference>
<dbReference type="Pfam" id="PF13521">
    <property type="entry name" value="AAA_28"/>
    <property type="match status" value="1"/>
</dbReference>
<evidence type="ECO:0000313" key="2">
    <source>
        <dbReference type="EMBL" id="OHA13726.1"/>
    </source>
</evidence>
<dbReference type="GO" id="GO:0005525">
    <property type="term" value="F:GTP binding"/>
    <property type="evidence" value="ECO:0007669"/>
    <property type="project" value="TreeGrafter"/>
</dbReference>
<dbReference type="InterPro" id="IPR038727">
    <property type="entry name" value="NadR/Ttd14_AAA_dom"/>
</dbReference>
<name>A0A1G2LQ45_9BACT</name>
<feature type="domain" description="NadR/Ttd14 AAA" evidence="1">
    <location>
        <begin position="7"/>
        <end position="189"/>
    </location>
</feature>
<dbReference type="EMBL" id="MHQY01000018">
    <property type="protein sequence ID" value="OHA13726.1"/>
    <property type="molecule type" value="Genomic_DNA"/>
</dbReference>
<comment type="caution">
    <text evidence="2">The sequence shown here is derived from an EMBL/GenBank/DDBJ whole genome shotgun (WGS) entry which is preliminary data.</text>
</comment>
<protein>
    <recommendedName>
        <fullName evidence="1">NadR/Ttd14 AAA domain-containing protein</fullName>
    </recommendedName>
</protein>
<proteinExistence type="predicted"/>
<evidence type="ECO:0000313" key="3">
    <source>
        <dbReference type="Proteomes" id="UP000177171"/>
    </source>
</evidence>
<organism evidence="2 3">
    <name type="scientific">Candidatus Sungbacteria bacterium RIFCSPLOWO2_12_FULL_41_11</name>
    <dbReference type="NCBI Taxonomy" id="1802286"/>
    <lineage>
        <taxon>Bacteria</taxon>
        <taxon>Candidatus Sungiibacteriota</taxon>
    </lineage>
</organism>
<dbReference type="Gene3D" id="3.40.50.300">
    <property type="entry name" value="P-loop containing nucleotide triphosphate hydrolases"/>
    <property type="match status" value="1"/>
</dbReference>
<dbReference type="GO" id="GO:0035091">
    <property type="term" value="F:phosphatidylinositol binding"/>
    <property type="evidence" value="ECO:0007669"/>
    <property type="project" value="TreeGrafter"/>
</dbReference>
<accession>A0A1G2LQ45</accession>
<dbReference type="PANTHER" id="PTHR34932:SF1">
    <property type="entry name" value="TRPL TRANSLOCATION DEFECT PROTEIN 14"/>
    <property type="match status" value="1"/>
</dbReference>
<dbReference type="GO" id="GO:0070300">
    <property type="term" value="F:phosphatidic acid binding"/>
    <property type="evidence" value="ECO:0007669"/>
    <property type="project" value="TreeGrafter"/>
</dbReference>
<dbReference type="Gene3D" id="2.40.320.10">
    <property type="entry name" value="Hypothetical Protein Pfu-838710-001"/>
    <property type="match status" value="1"/>
</dbReference>
<dbReference type="InterPro" id="IPR033469">
    <property type="entry name" value="CYTH-like_dom_sf"/>
</dbReference>
<sequence>MNRIVEIVVDGGPGAGKSSVLKRARELESEDVGIIIVPETATEVFNAGVSPGGKYGLSNEEFQMHILFMQIEKERWYRRIAERYKNKKIVILLKDRSTMSGSAYLPPGQLEAMIRKLGISVSELRDINDGVIHLVTAAIGAENSYTTANNTARTESPEKAASLDGRTRETWIGCPHLRVIESRADFEEKILNTLKAIRHFAGIPRSLEIERRFLLGYLGYSDMVVVEAPYNVKVVKVFMEQVYLKHEVGKPMSRIRKRVCGGFSLYYHTQKSGLEAGAAIEDESRINGKEYNDFFENERDETRNVIHKRRHYFLWKNQYFELDIFEKPERLKGLAILEIELIDKNEPVEIPPFFYPLREVTGIEGYSTASLAKKR</sequence>
<dbReference type="SUPFAM" id="SSF55154">
    <property type="entry name" value="CYTH-like phosphatases"/>
    <property type="match status" value="1"/>
</dbReference>
<dbReference type="AlphaFoldDB" id="A0A1G2LQ45"/>